<protein>
    <recommendedName>
        <fullName evidence="4 12">Ribosomal RNA small subunit methyltransferase E</fullName>
        <ecNumber evidence="3 12">2.1.1.193</ecNumber>
    </recommendedName>
</protein>
<evidence type="ECO:0000313" key="15">
    <source>
        <dbReference type="EMBL" id="OGI67084.1"/>
    </source>
</evidence>
<comment type="function">
    <text evidence="10 12">Specifically methylates the N3 position of the uracil ring of uridine 1498 (m3U1498) in 16S rRNA. Acts on the fully assembled 30S ribosomal subunit.</text>
</comment>
<dbReference type="Proteomes" id="UP000179076">
    <property type="component" value="Unassembled WGS sequence"/>
</dbReference>
<feature type="domain" description="Ribosomal RNA small subunit methyltransferase E methyltransferase" evidence="13">
    <location>
        <begin position="77"/>
        <end position="235"/>
    </location>
</feature>
<comment type="caution">
    <text evidence="15">The sequence shown here is derived from an EMBL/GenBank/DDBJ whole genome shotgun (WGS) entry which is preliminary data.</text>
</comment>
<evidence type="ECO:0000256" key="8">
    <source>
        <dbReference type="ARBA" id="ARBA00022679"/>
    </source>
</evidence>
<evidence type="ECO:0000256" key="3">
    <source>
        <dbReference type="ARBA" id="ARBA00012328"/>
    </source>
</evidence>
<reference evidence="15 16" key="1">
    <citation type="journal article" date="2016" name="Nat. Commun.">
        <title>Thousands of microbial genomes shed light on interconnected biogeochemical processes in an aquifer system.</title>
        <authorList>
            <person name="Anantharaman K."/>
            <person name="Brown C.T."/>
            <person name="Hug L.A."/>
            <person name="Sharon I."/>
            <person name="Castelle C.J."/>
            <person name="Probst A.J."/>
            <person name="Thomas B.C."/>
            <person name="Singh A."/>
            <person name="Wilkins M.J."/>
            <person name="Karaoz U."/>
            <person name="Brodie E.L."/>
            <person name="Williams K.H."/>
            <person name="Hubbard S.S."/>
            <person name="Banfield J.F."/>
        </authorList>
    </citation>
    <scope>NUCLEOTIDE SEQUENCE [LARGE SCALE GENOMIC DNA]</scope>
</reference>
<evidence type="ECO:0000256" key="5">
    <source>
        <dbReference type="ARBA" id="ARBA00022490"/>
    </source>
</evidence>
<evidence type="ECO:0000256" key="11">
    <source>
        <dbReference type="ARBA" id="ARBA00047944"/>
    </source>
</evidence>
<dbReference type="CDD" id="cd18084">
    <property type="entry name" value="RsmE-like"/>
    <property type="match status" value="1"/>
</dbReference>
<evidence type="ECO:0000256" key="6">
    <source>
        <dbReference type="ARBA" id="ARBA00022552"/>
    </source>
</evidence>
<keyword evidence="5 12" id="KW-0963">Cytoplasm</keyword>
<evidence type="ECO:0000313" key="16">
    <source>
        <dbReference type="Proteomes" id="UP000179076"/>
    </source>
</evidence>
<dbReference type="InterPro" id="IPR029028">
    <property type="entry name" value="Alpha/beta_knot_MTases"/>
</dbReference>
<dbReference type="InterPro" id="IPR015947">
    <property type="entry name" value="PUA-like_sf"/>
</dbReference>
<keyword evidence="8 12" id="KW-0808">Transferase</keyword>
<keyword evidence="6 12" id="KW-0698">rRNA processing</keyword>
<evidence type="ECO:0000256" key="2">
    <source>
        <dbReference type="ARBA" id="ARBA00005528"/>
    </source>
</evidence>
<dbReference type="PANTHER" id="PTHR30027">
    <property type="entry name" value="RIBOSOMAL RNA SMALL SUBUNIT METHYLTRANSFERASE E"/>
    <property type="match status" value="1"/>
</dbReference>
<evidence type="ECO:0000256" key="1">
    <source>
        <dbReference type="ARBA" id="ARBA00004496"/>
    </source>
</evidence>
<dbReference type="GO" id="GO:0005737">
    <property type="term" value="C:cytoplasm"/>
    <property type="evidence" value="ECO:0007669"/>
    <property type="project" value="UniProtKB-SubCell"/>
</dbReference>
<evidence type="ECO:0000256" key="10">
    <source>
        <dbReference type="ARBA" id="ARBA00025699"/>
    </source>
</evidence>
<dbReference type="Gene3D" id="3.40.1280.10">
    <property type="match status" value="1"/>
</dbReference>
<evidence type="ECO:0000256" key="12">
    <source>
        <dbReference type="PIRNR" id="PIRNR015601"/>
    </source>
</evidence>
<dbReference type="InterPro" id="IPR006700">
    <property type="entry name" value="RsmE"/>
</dbReference>
<dbReference type="InterPro" id="IPR046887">
    <property type="entry name" value="RsmE_PUA-like"/>
</dbReference>
<dbReference type="InterPro" id="IPR046886">
    <property type="entry name" value="RsmE_MTase_dom"/>
</dbReference>
<gene>
    <name evidence="15" type="ORF">A2W18_06705</name>
</gene>
<dbReference type="InterPro" id="IPR029026">
    <property type="entry name" value="tRNA_m1G_MTases_N"/>
</dbReference>
<dbReference type="Pfam" id="PF04452">
    <property type="entry name" value="Methyltrans_RNA"/>
    <property type="match status" value="1"/>
</dbReference>
<dbReference type="SUPFAM" id="SSF75217">
    <property type="entry name" value="alpha/beta knot"/>
    <property type="match status" value="1"/>
</dbReference>
<dbReference type="GO" id="GO:0070475">
    <property type="term" value="P:rRNA base methylation"/>
    <property type="evidence" value="ECO:0007669"/>
    <property type="project" value="TreeGrafter"/>
</dbReference>
<proteinExistence type="inferred from homology"/>
<name>A0A1F6VBX5_9PROT</name>
<dbReference type="Pfam" id="PF20260">
    <property type="entry name" value="PUA_4"/>
    <property type="match status" value="1"/>
</dbReference>
<comment type="similarity">
    <text evidence="2 12">Belongs to the RNA methyltransferase RsmE family.</text>
</comment>
<accession>A0A1F6VBX5</accession>
<dbReference type="EC" id="2.1.1.193" evidence="3 12"/>
<evidence type="ECO:0000256" key="9">
    <source>
        <dbReference type="ARBA" id="ARBA00022691"/>
    </source>
</evidence>
<evidence type="ECO:0000256" key="7">
    <source>
        <dbReference type="ARBA" id="ARBA00022603"/>
    </source>
</evidence>
<evidence type="ECO:0000259" key="13">
    <source>
        <dbReference type="Pfam" id="PF04452"/>
    </source>
</evidence>
<dbReference type="NCBIfam" id="TIGR00046">
    <property type="entry name" value="RsmE family RNA methyltransferase"/>
    <property type="match status" value="1"/>
</dbReference>
<dbReference type="EMBL" id="MFSP01000069">
    <property type="protein sequence ID" value="OGI67084.1"/>
    <property type="molecule type" value="Genomic_DNA"/>
</dbReference>
<evidence type="ECO:0000256" key="4">
    <source>
        <dbReference type="ARBA" id="ARBA00013673"/>
    </source>
</evidence>
<keyword evidence="9 12" id="KW-0949">S-adenosyl-L-methionine</keyword>
<keyword evidence="7 12" id="KW-0489">Methyltransferase</keyword>
<comment type="subcellular location">
    <subcellularLocation>
        <location evidence="1 12">Cytoplasm</location>
    </subcellularLocation>
</comment>
<evidence type="ECO:0000259" key="14">
    <source>
        <dbReference type="Pfam" id="PF20260"/>
    </source>
</evidence>
<comment type="catalytic activity">
    <reaction evidence="11 12">
        <text>uridine(1498) in 16S rRNA + S-adenosyl-L-methionine = N(3)-methyluridine(1498) in 16S rRNA + S-adenosyl-L-homocysteine + H(+)</text>
        <dbReference type="Rhea" id="RHEA:42920"/>
        <dbReference type="Rhea" id="RHEA-COMP:10283"/>
        <dbReference type="Rhea" id="RHEA-COMP:10284"/>
        <dbReference type="ChEBI" id="CHEBI:15378"/>
        <dbReference type="ChEBI" id="CHEBI:57856"/>
        <dbReference type="ChEBI" id="CHEBI:59789"/>
        <dbReference type="ChEBI" id="CHEBI:65315"/>
        <dbReference type="ChEBI" id="CHEBI:74502"/>
        <dbReference type="EC" id="2.1.1.193"/>
    </reaction>
</comment>
<dbReference type="AlphaFoldDB" id="A0A1F6VBX5"/>
<dbReference type="PANTHER" id="PTHR30027:SF3">
    <property type="entry name" value="16S RRNA (URACIL(1498)-N(3))-METHYLTRANSFERASE"/>
    <property type="match status" value="1"/>
</dbReference>
<dbReference type="PIRSF" id="PIRSF015601">
    <property type="entry name" value="MTase_slr0722"/>
    <property type="match status" value="1"/>
</dbReference>
<feature type="domain" description="Ribosomal RNA small subunit methyltransferase E PUA-like" evidence="14">
    <location>
        <begin position="22"/>
        <end position="67"/>
    </location>
</feature>
<organism evidence="15 16">
    <name type="scientific">Candidatus Muproteobacteria bacterium RBG_16_60_9</name>
    <dbReference type="NCBI Taxonomy" id="1817755"/>
    <lineage>
        <taxon>Bacteria</taxon>
        <taxon>Pseudomonadati</taxon>
        <taxon>Pseudomonadota</taxon>
        <taxon>Candidatus Muproteobacteria</taxon>
    </lineage>
</organism>
<dbReference type="SUPFAM" id="SSF88697">
    <property type="entry name" value="PUA domain-like"/>
    <property type="match status" value="1"/>
</dbReference>
<dbReference type="GO" id="GO:0070042">
    <property type="term" value="F:rRNA (uridine-N3-)-methyltransferase activity"/>
    <property type="evidence" value="ECO:0007669"/>
    <property type="project" value="TreeGrafter"/>
</dbReference>
<sequence length="244" mass="26070">MTAPRDPLFYCAALGTGGDVVLTGDELSHVKAQRLQPGDSLSLFDGLGQIAQGQVQSIGRREIRIVIAQRRHQPPPAPHIELYCAVPKGDRIATLLDMATQLGMSRYTPIRWAHGVVEPGARAKERWQRICLEACKQSRRLHVPEIGATVALASAVTEARPSGAALLLAHPDSDRTPASLPAIASAQRIALFVGPEGGLTEGELTTLRDAGAEFLNLGDAILRIETAAIALIAAVNVMRTTKKN</sequence>